<accession>A0A9Q0EAD9</accession>
<name>A0A9Q0EAD9_9TELE</name>
<feature type="region of interest" description="Disordered" evidence="1">
    <location>
        <begin position="35"/>
        <end position="68"/>
    </location>
</feature>
<protein>
    <submittedName>
        <fullName evidence="2">Uncharacterized protein</fullName>
    </submittedName>
</protein>
<organism evidence="2 3">
    <name type="scientific">Muraenolepis orangiensis</name>
    <name type="common">Patagonian moray cod</name>
    <dbReference type="NCBI Taxonomy" id="630683"/>
    <lineage>
        <taxon>Eukaryota</taxon>
        <taxon>Metazoa</taxon>
        <taxon>Chordata</taxon>
        <taxon>Craniata</taxon>
        <taxon>Vertebrata</taxon>
        <taxon>Euteleostomi</taxon>
        <taxon>Actinopterygii</taxon>
        <taxon>Neopterygii</taxon>
        <taxon>Teleostei</taxon>
        <taxon>Neoteleostei</taxon>
        <taxon>Acanthomorphata</taxon>
        <taxon>Zeiogadaria</taxon>
        <taxon>Gadariae</taxon>
        <taxon>Gadiformes</taxon>
        <taxon>Muraenolepidoidei</taxon>
        <taxon>Muraenolepididae</taxon>
        <taxon>Muraenolepis</taxon>
    </lineage>
</organism>
<dbReference type="AlphaFoldDB" id="A0A9Q0EAD9"/>
<dbReference type="EMBL" id="JANIIK010000047">
    <property type="protein sequence ID" value="KAJ3600872.1"/>
    <property type="molecule type" value="Genomic_DNA"/>
</dbReference>
<gene>
    <name evidence="2" type="ORF">NHX12_031846</name>
</gene>
<reference evidence="2" key="1">
    <citation type="submission" date="2022-07" db="EMBL/GenBank/DDBJ databases">
        <title>Chromosome-level genome of Muraenolepis orangiensis.</title>
        <authorList>
            <person name="Kim J."/>
        </authorList>
    </citation>
    <scope>NUCLEOTIDE SEQUENCE</scope>
    <source>
        <strain evidence="2">KU_S4_2022</strain>
        <tissue evidence="2">Muscle</tissue>
    </source>
</reference>
<evidence type="ECO:0000313" key="3">
    <source>
        <dbReference type="Proteomes" id="UP001148018"/>
    </source>
</evidence>
<keyword evidence="3" id="KW-1185">Reference proteome</keyword>
<evidence type="ECO:0000256" key="1">
    <source>
        <dbReference type="SAM" id="MobiDB-lite"/>
    </source>
</evidence>
<evidence type="ECO:0000313" key="2">
    <source>
        <dbReference type="EMBL" id="KAJ3600872.1"/>
    </source>
</evidence>
<comment type="caution">
    <text evidence="2">The sequence shown here is derived from an EMBL/GenBank/DDBJ whole genome shotgun (WGS) entry which is preliminary data.</text>
</comment>
<feature type="compositionally biased region" description="Polar residues" evidence="1">
    <location>
        <begin position="48"/>
        <end position="58"/>
    </location>
</feature>
<sequence length="68" mass="7292">MVEEEGEGGGGRGRCRWRRERVVFVVVEEGGADAGGCVRGGSRLNPEISGSSPRQGLETTEGDYEEHV</sequence>
<dbReference type="Proteomes" id="UP001148018">
    <property type="component" value="Unassembled WGS sequence"/>
</dbReference>
<proteinExistence type="predicted"/>